<gene>
    <name evidence="1" type="ORF">DSPE1174_LOCUS29860</name>
</gene>
<reference evidence="1" key="1">
    <citation type="submission" date="2021-01" db="EMBL/GenBank/DDBJ databases">
        <authorList>
            <person name="Corre E."/>
            <person name="Pelletier E."/>
            <person name="Niang G."/>
            <person name="Scheremetjew M."/>
            <person name="Finn R."/>
            <person name="Kale V."/>
            <person name="Holt S."/>
            <person name="Cochrane G."/>
            <person name="Meng A."/>
            <person name="Brown T."/>
            <person name="Cohen L."/>
        </authorList>
    </citation>
    <scope>NUCLEOTIDE SEQUENCE</scope>
    <source>
        <strain evidence="1">CCMP1381</strain>
    </source>
</reference>
<dbReference type="EMBL" id="HBGS01057237">
    <property type="protein sequence ID" value="CAD9480895.1"/>
    <property type="molecule type" value="Transcribed_RNA"/>
</dbReference>
<protein>
    <submittedName>
        <fullName evidence="1">Uncharacterized protein</fullName>
    </submittedName>
</protein>
<dbReference type="AlphaFoldDB" id="A0A7S2H5B8"/>
<proteinExistence type="predicted"/>
<accession>A0A7S2H5B8</accession>
<evidence type="ECO:0000313" key="1">
    <source>
        <dbReference type="EMBL" id="CAD9480895.1"/>
    </source>
</evidence>
<organism evidence="1">
    <name type="scientific">Octactis speculum</name>
    <dbReference type="NCBI Taxonomy" id="3111310"/>
    <lineage>
        <taxon>Eukaryota</taxon>
        <taxon>Sar</taxon>
        <taxon>Stramenopiles</taxon>
        <taxon>Ochrophyta</taxon>
        <taxon>Dictyochophyceae</taxon>
        <taxon>Dictyochales</taxon>
        <taxon>Dictyochaceae</taxon>
        <taxon>Octactis</taxon>
    </lineage>
</organism>
<sequence length="131" mass="14115">MNSACHLSVSLVNDYSQVVVHDLSWIGLSWLTSMYYKCIIYFWNSGCKSLKTSTGWRTEQSYGPCPLPTVLPAAAAAASCSAWTSLLITLPKAATLAAVLSVCVCCFRCAHSRAVFWPVPPQLLVVGVAPS</sequence>
<name>A0A7S2H5B8_9STRA</name>